<dbReference type="Pfam" id="PF09807">
    <property type="entry name" value="ELP6"/>
    <property type="match status" value="1"/>
</dbReference>
<dbReference type="AlphaFoldDB" id="A0A7J6GG10"/>
<dbReference type="PANTHER" id="PTHR16184">
    <property type="entry name" value="ELONGATOR COMPLEX PROTEIN 6"/>
    <property type="match status" value="1"/>
</dbReference>
<dbReference type="GO" id="GO:0002098">
    <property type="term" value="P:tRNA wobble uridine modification"/>
    <property type="evidence" value="ECO:0007669"/>
    <property type="project" value="InterPro"/>
</dbReference>
<evidence type="ECO:0000256" key="2">
    <source>
        <dbReference type="ARBA" id="ARBA00008837"/>
    </source>
</evidence>
<proteinExistence type="inferred from homology"/>
<name>A0A7J6GG10_CANSA</name>
<dbReference type="UniPathway" id="UPA00988"/>
<accession>A0A7J6GG10</accession>
<evidence type="ECO:0000256" key="1">
    <source>
        <dbReference type="ARBA" id="ARBA00005043"/>
    </source>
</evidence>
<dbReference type="InterPro" id="IPR027417">
    <property type="entry name" value="P-loop_NTPase"/>
</dbReference>
<dbReference type="Proteomes" id="UP000583929">
    <property type="component" value="Unassembled WGS sequence"/>
</dbReference>
<dbReference type="GO" id="GO:0033588">
    <property type="term" value="C:elongator holoenzyme complex"/>
    <property type="evidence" value="ECO:0007669"/>
    <property type="project" value="InterPro"/>
</dbReference>
<gene>
    <name evidence="3" type="ORF">G4B88_001128</name>
</gene>
<evidence type="ECO:0000313" key="3">
    <source>
        <dbReference type="EMBL" id="KAF4381833.1"/>
    </source>
</evidence>
<reference evidence="3 4" key="1">
    <citation type="journal article" date="2020" name="bioRxiv">
        <title>Sequence and annotation of 42 cannabis genomes reveals extensive copy number variation in cannabinoid synthesis and pathogen resistance genes.</title>
        <authorList>
            <person name="Mckernan K.J."/>
            <person name="Helbert Y."/>
            <person name="Kane L.T."/>
            <person name="Ebling H."/>
            <person name="Zhang L."/>
            <person name="Liu B."/>
            <person name="Eaton Z."/>
            <person name="Mclaughlin S."/>
            <person name="Kingan S."/>
            <person name="Baybayan P."/>
            <person name="Concepcion G."/>
            <person name="Jordan M."/>
            <person name="Riva A."/>
            <person name="Barbazuk W."/>
            <person name="Harkins T."/>
        </authorList>
    </citation>
    <scope>NUCLEOTIDE SEQUENCE [LARGE SCALE GENOMIC DNA]</scope>
    <source>
        <strain evidence="4">cv. Jamaican Lion 4</strain>
        <tissue evidence="3">Leaf</tissue>
    </source>
</reference>
<dbReference type="EMBL" id="JAATIQ010000107">
    <property type="protein sequence ID" value="KAF4381833.1"/>
    <property type="molecule type" value="Genomic_DNA"/>
</dbReference>
<dbReference type="CDD" id="cd19495">
    <property type="entry name" value="Elp6"/>
    <property type="match status" value="1"/>
</dbReference>
<keyword evidence="4" id="KW-1185">Reference proteome</keyword>
<organism evidence="3 4">
    <name type="scientific">Cannabis sativa</name>
    <name type="common">Hemp</name>
    <name type="synonym">Marijuana</name>
    <dbReference type="NCBI Taxonomy" id="3483"/>
    <lineage>
        <taxon>Eukaryota</taxon>
        <taxon>Viridiplantae</taxon>
        <taxon>Streptophyta</taxon>
        <taxon>Embryophyta</taxon>
        <taxon>Tracheophyta</taxon>
        <taxon>Spermatophyta</taxon>
        <taxon>Magnoliopsida</taxon>
        <taxon>eudicotyledons</taxon>
        <taxon>Gunneridae</taxon>
        <taxon>Pentapetalae</taxon>
        <taxon>rosids</taxon>
        <taxon>fabids</taxon>
        <taxon>Rosales</taxon>
        <taxon>Cannabaceae</taxon>
        <taxon>Cannabis</taxon>
    </lineage>
</organism>
<dbReference type="InterPro" id="IPR018627">
    <property type="entry name" value="ELP6"/>
</dbReference>
<comment type="pathway">
    <text evidence="1">tRNA modification; 5-methoxycarbonylmethyl-2-thiouridine-tRNA biosynthesis.</text>
</comment>
<protein>
    <recommendedName>
        <fullName evidence="5">Elongator complex protein 6</fullName>
    </recommendedName>
</protein>
<comment type="caution">
    <text evidence="3">The sequence shown here is derived from an EMBL/GenBank/DDBJ whole genome shotgun (WGS) entry which is preliminary data.</text>
</comment>
<comment type="similarity">
    <text evidence="2">Belongs to the ELP6 family.</text>
</comment>
<evidence type="ECO:0000313" key="4">
    <source>
        <dbReference type="Proteomes" id="UP000583929"/>
    </source>
</evidence>
<sequence>MEHGTPSTLLDEAVGSIAGCLLLLHDSVETTAAFLLHHFLKRSLSPHSSNAVIFVSFAHPFSHYDRILRKLGCNLAAQRDNNRFFFFDMLKWECPGEEFRRIFSFLMEQIYDSSDEAEEAKRRSALVTLFGKIQKVIGALPQERRSSVTIMIDDISLMEVAARGSMNLVIDFLHYCHTLTSELGCSLVALNHEDIYSSTKRPTLVLQLEYLARILIKAEPLTTGLAKDVHGQLTVLNRGTYDGAESKYRVHNFHFKVKENCVEYFIPGSRT</sequence>
<dbReference type="PANTHER" id="PTHR16184:SF6">
    <property type="entry name" value="ELONGATOR COMPLEX PROTEIN 6"/>
    <property type="match status" value="1"/>
</dbReference>
<evidence type="ECO:0008006" key="5">
    <source>
        <dbReference type="Google" id="ProtNLM"/>
    </source>
</evidence>
<dbReference type="Gene3D" id="3.40.50.300">
    <property type="entry name" value="P-loop containing nucleotide triphosphate hydrolases"/>
    <property type="match status" value="1"/>
</dbReference>